<dbReference type="InterPro" id="IPR021255">
    <property type="entry name" value="DUF2807"/>
</dbReference>
<proteinExistence type="predicted"/>
<comment type="caution">
    <text evidence="3">The sequence shown here is derived from an EMBL/GenBank/DDBJ whole genome shotgun (WGS) entry which is preliminary data.</text>
</comment>
<evidence type="ECO:0000313" key="3">
    <source>
        <dbReference type="EMBL" id="GJM49411.1"/>
    </source>
</evidence>
<sequence>MKKIVFFLVLVVIFCTTNAFNSSDWNEKSNEQTETRSIKGYSKILIEGGFEVILTDEAQGEIKVVANQEILSWIHTKLEGNTLHCYLDSKKKIQKLKKITIYIPSQAIDGVNLIGTGIIKTDKMLVLDQLTCLLNGAGKMNLTIKTTNLTASLKGSGSIHLDGTSESSNLKIRGVGSINTENLISENVNVSLHGVGSITTYAEKNITGELKGIGTLNIKGNPKNNRVEKFGIGKISIIQ</sequence>
<keyword evidence="1" id="KW-0732">Signal</keyword>
<feature type="signal peptide" evidence="1">
    <location>
        <begin position="1"/>
        <end position="21"/>
    </location>
</feature>
<dbReference type="RefSeq" id="WP_264846005.1">
    <property type="nucleotide sequence ID" value="NZ_BPMA01000016.1"/>
</dbReference>
<dbReference type="PANTHER" id="PTHR39200:SF1">
    <property type="entry name" value="AUTO-TRANSPORTER ADHESIN HEAD GIN DOMAIN-CONTAINING PROTEIN-RELATED"/>
    <property type="match status" value="1"/>
</dbReference>
<protein>
    <recommendedName>
        <fullName evidence="2">Putative auto-transporter adhesin head GIN domain-containing protein</fullName>
    </recommendedName>
</protein>
<gene>
    <name evidence="3" type="ORF">RCZ15_03860</name>
    <name evidence="4" type="ORF">RCZ16_08780</name>
</gene>
<feature type="chain" id="PRO_5043484176" description="Putative auto-transporter adhesin head GIN domain-containing protein" evidence="1">
    <location>
        <begin position="22"/>
        <end position="239"/>
    </location>
</feature>
<dbReference type="PANTHER" id="PTHR39200">
    <property type="entry name" value="HYPOTHETICAL EXPORTED PROTEIN"/>
    <property type="match status" value="1"/>
</dbReference>
<evidence type="ECO:0000313" key="6">
    <source>
        <dbReference type="Proteomes" id="UP001208692"/>
    </source>
</evidence>
<keyword evidence="6" id="KW-1185">Reference proteome</keyword>
<reference evidence="3 6" key="1">
    <citation type="submission" date="2021-11" db="EMBL/GenBank/DDBJ databases">
        <title>Draft genome sequence of Capnocytophaga sp. strain KC07075 isolated from cat oral cavity.</title>
        <authorList>
            <person name="Suzuki M."/>
            <person name="Imaoka K."/>
            <person name="Kimura M."/>
            <person name="Morikawa S."/>
            <person name="Maeda K."/>
        </authorList>
    </citation>
    <scope>NUCLEOTIDE SEQUENCE</scope>
    <source>
        <strain evidence="3">KC07075</strain>
        <strain evidence="4 6">KC07079</strain>
    </source>
</reference>
<dbReference type="Proteomes" id="UP001208692">
    <property type="component" value="Unassembled WGS sequence"/>
</dbReference>
<accession>A0AAV5AU68</accession>
<dbReference type="AlphaFoldDB" id="A0AAV5AU68"/>
<evidence type="ECO:0000256" key="1">
    <source>
        <dbReference type="SAM" id="SignalP"/>
    </source>
</evidence>
<organism evidence="3 5">
    <name type="scientific">Capnocytophaga catalasegens</name>
    <dbReference type="NCBI Taxonomy" id="1004260"/>
    <lineage>
        <taxon>Bacteria</taxon>
        <taxon>Pseudomonadati</taxon>
        <taxon>Bacteroidota</taxon>
        <taxon>Flavobacteriia</taxon>
        <taxon>Flavobacteriales</taxon>
        <taxon>Flavobacteriaceae</taxon>
        <taxon>Capnocytophaga</taxon>
    </lineage>
</organism>
<dbReference type="Gene3D" id="2.160.20.120">
    <property type="match status" value="1"/>
</dbReference>
<dbReference type="Pfam" id="PF10988">
    <property type="entry name" value="DUF2807"/>
    <property type="match status" value="1"/>
</dbReference>
<feature type="domain" description="Putative auto-transporter adhesin head GIN" evidence="2">
    <location>
        <begin position="41"/>
        <end position="222"/>
    </location>
</feature>
<evidence type="ECO:0000259" key="2">
    <source>
        <dbReference type="Pfam" id="PF10988"/>
    </source>
</evidence>
<evidence type="ECO:0000313" key="4">
    <source>
        <dbReference type="EMBL" id="GJM52561.1"/>
    </source>
</evidence>
<name>A0AAV5AU68_9FLAO</name>
<dbReference type="Proteomes" id="UP001207736">
    <property type="component" value="Unassembled WGS sequence"/>
</dbReference>
<dbReference type="EMBL" id="BQKA01000006">
    <property type="protein sequence ID" value="GJM49411.1"/>
    <property type="molecule type" value="Genomic_DNA"/>
</dbReference>
<dbReference type="EMBL" id="BQKB01000013">
    <property type="protein sequence ID" value="GJM52561.1"/>
    <property type="molecule type" value="Genomic_DNA"/>
</dbReference>
<evidence type="ECO:0000313" key="5">
    <source>
        <dbReference type="Proteomes" id="UP001207736"/>
    </source>
</evidence>